<sequence length="318" mass="31981">MPSIRNIIGMVVGLATVASALPAQPKLSSRAVSAYDLRARQLAATGLPAGLTDIDILQFALTLEFLETAFYQEGFAQFSDSDFAALGLTPEDITNLKSIGNTEQVHVTTLLSAIAGAGTQPVAPCTYKFGLTDAASMVATASILENVGVSAYLGAAPLLTTPAILTVAAEIVTVEARHQTFIRVASKAAAVPSAFDTPLGIRSVFSLAAGFISSCPSGSNLAITPFAAMSMASGASTSAIVAGSNLQITTAATGATFCAFTNGGQPGGAAFTPFANGACVVPQDLAGLTYVNLASAGPLTGVLTDAITVAGPMVVQIS</sequence>
<dbReference type="EMBL" id="VNKQ01000010">
    <property type="protein sequence ID" value="KAG0648445.1"/>
    <property type="molecule type" value="Genomic_DNA"/>
</dbReference>
<dbReference type="Proteomes" id="UP000785200">
    <property type="component" value="Unassembled WGS sequence"/>
</dbReference>
<protein>
    <recommendedName>
        <fullName evidence="4">Twin-arginine translocation pathway signal</fullName>
    </recommendedName>
</protein>
<dbReference type="PANTHER" id="PTHR31694:SF8">
    <property type="entry name" value="STRESS RESPONSE PROTEIN RDS1P"/>
    <property type="match status" value="1"/>
</dbReference>
<dbReference type="InterPro" id="IPR052965">
    <property type="entry name" value="Pigment-catalase-like"/>
</dbReference>
<dbReference type="Pfam" id="PF13668">
    <property type="entry name" value="Ferritin_2"/>
    <property type="match status" value="1"/>
</dbReference>
<dbReference type="CDD" id="cd00657">
    <property type="entry name" value="Ferritin_like"/>
    <property type="match status" value="1"/>
</dbReference>
<dbReference type="SUPFAM" id="SSF47240">
    <property type="entry name" value="Ferritin-like"/>
    <property type="match status" value="1"/>
</dbReference>
<feature type="chain" id="PRO_5040446583" description="Twin-arginine translocation pathway signal" evidence="1">
    <location>
        <begin position="21"/>
        <end position="318"/>
    </location>
</feature>
<dbReference type="InterPro" id="IPR009078">
    <property type="entry name" value="Ferritin-like_SF"/>
</dbReference>
<evidence type="ECO:0008006" key="4">
    <source>
        <dbReference type="Google" id="ProtNLM"/>
    </source>
</evidence>
<evidence type="ECO:0000256" key="1">
    <source>
        <dbReference type="SAM" id="SignalP"/>
    </source>
</evidence>
<evidence type="ECO:0000313" key="2">
    <source>
        <dbReference type="EMBL" id="KAG0648445.1"/>
    </source>
</evidence>
<dbReference type="AlphaFoldDB" id="A0A9P6VIR1"/>
<feature type="signal peptide" evidence="1">
    <location>
        <begin position="1"/>
        <end position="20"/>
    </location>
</feature>
<keyword evidence="3" id="KW-1185">Reference proteome</keyword>
<reference evidence="2" key="1">
    <citation type="submission" date="2019-07" db="EMBL/GenBank/DDBJ databases">
        <title>Hyphodiscus hymeniophilus genome sequencing and assembly.</title>
        <authorList>
            <person name="Kramer G."/>
            <person name="Nodwell J."/>
        </authorList>
    </citation>
    <scope>NUCLEOTIDE SEQUENCE</scope>
    <source>
        <strain evidence="2">ATCC 34498</strain>
    </source>
</reference>
<evidence type="ECO:0000313" key="3">
    <source>
        <dbReference type="Proteomes" id="UP000785200"/>
    </source>
</evidence>
<accession>A0A9P6VIR1</accession>
<dbReference type="InterPro" id="IPR012347">
    <property type="entry name" value="Ferritin-like"/>
</dbReference>
<organism evidence="2 3">
    <name type="scientific">Hyphodiscus hymeniophilus</name>
    <dbReference type="NCBI Taxonomy" id="353542"/>
    <lineage>
        <taxon>Eukaryota</taxon>
        <taxon>Fungi</taxon>
        <taxon>Dikarya</taxon>
        <taxon>Ascomycota</taxon>
        <taxon>Pezizomycotina</taxon>
        <taxon>Leotiomycetes</taxon>
        <taxon>Helotiales</taxon>
        <taxon>Hyphodiscaceae</taxon>
        <taxon>Hyphodiscus</taxon>
    </lineage>
</organism>
<name>A0A9P6VIR1_9HELO</name>
<proteinExistence type="predicted"/>
<dbReference type="PANTHER" id="PTHR31694">
    <property type="entry name" value="DESICCATION-LIKE PROTEIN"/>
    <property type="match status" value="1"/>
</dbReference>
<comment type="caution">
    <text evidence="2">The sequence shown here is derived from an EMBL/GenBank/DDBJ whole genome shotgun (WGS) entry which is preliminary data.</text>
</comment>
<keyword evidence="1" id="KW-0732">Signal</keyword>
<gene>
    <name evidence="2" type="ORF">D0Z07_5560</name>
</gene>
<dbReference type="OrthoDB" id="1001765at2759"/>
<dbReference type="Gene3D" id="1.20.1260.10">
    <property type="match status" value="1"/>
</dbReference>